<organism evidence="1">
    <name type="scientific">Siphoviridae sp. ct4Am4</name>
    <dbReference type="NCBI Taxonomy" id="2826287"/>
    <lineage>
        <taxon>Viruses</taxon>
        <taxon>Duplodnaviria</taxon>
        <taxon>Heunggongvirae</taxon>
        <taxon>Uroviricota</taxon>
        <taxon>Caudoviricetes</taxon>
    </lineage>
</organism>
<reference evidence="1" key="1">
    <citation type="journal article" date="2021" name="Proc. Natl. Acad. Sci. U.S.A.">
        <title>A Catalog of Tens of Thousands of Viruses from Human Metagenomes Reveals Hidden Associations with Chronic Diseases.</title>
        <authorList>
            <person name="Tisza M.J."/>
            <person name="Buck C.B."/>
        </authorList>
    </citation>
    <scope>NUCLEOTIDE SEQUENCE</scope>
    <source>
        <strain evidence="1">Ct4Am4</strain>
    </source>
</reference>
<name>A0A8S5R2G3_9CAUD</name>
<dbReference type="EMBL" id="BK015792">
    <property type="protein sequence ID" value="DAE25116.1"/>
    <property type="molecule type" value="Genomic_DNA"/>
</dbReference>
<protein>
    <submittedName>
        <fullName evidence="1">Uncharacterized protein</fullName>
    </submittedName>
</protein>
<proteinExistence type="predicted"/>
<evidence type="ECO:0000313" key="1">
    <source>
        <dbReference type="EMBL" id="DAE25116.1"/>
    </source>
</evidence>
<accession>A0A8S5R2G3</accession>
<sequence length="29" mass="3041">MASGGCKRGRQPCRRACIQQADAISHPAA</sequence>